<dbReference type="STRING" id="1120923.SAMN02746095_01169"/>
<evidence type="ECO:0000259" key="7">
    <source>
        <dbReference type="PROSITE" id="PS50850"/>
    </source>
</evidence>
<feature type="transmembrane region" description="Helical" evidence="6">
    <location>
        <begin position="361"/>
        <end position="387"/>
    </location>
</feature>
<keyword evidence="4 6" id="KW-1133">Transmembrane helix</keyword>
<dbReference type="InterPro" id="IPR020846">
    <property type="entry name" value="MFS_dom"/>
</dbReference>
<feature type="transmembrane region" description="Helical" evidence="6">
    <location>
        <begin position="393"/>
        <end position="412"/>
    </location>
</feature>
<dbReference type="PROSITE" id="PS50850">
    <property type="entry name" value="MFS"/>
    <property type="match status" value="1"/>
</dbReference>
<feature type="transmembrane region" description="Helical" evidence="6">
    <location>
        <begin position="160"/>
        <end position="183"/>
    </location>
</feature>
<gene>
    <name evidence="8" type="ORF">Aam_127_004</name>
</gene>
<dbReference type="PIRSF" id="PIRSF002808">
    <property type="entry name" value="Hexose_phosphate_transp"/>
    <property type="match status" value="1"/>
</dbReference>
<evidence type="ECO:0000256" key="4">
    <source>
        <dbReference type="ARBA" id="ARBA00022989"/>
    </source>
</evidence>
<dbReference type="InterPro" id="IPR050382">
    <property type="entry name" value="MFS_Na/Anion_cotransporter"/>
</dbReference>
<dbReference type="InterPro" id="IPR036259">
    <property type="entry name" value="MFS_trans_sf"/>
</dbReference>
<dbReference type="InterPro" id="IPR000849">
    <property type="entry name" value="Sugar_P_transporter"/>
</dbReference>
<feature type="transmembrane region" description="Helical" evidence="6">
    <location>
        <begin position="327"/>
        <end position="349"/>
    </location>
</feature>
<dbReference type="Proteomes" id="UP000032668">
    <property type="component" value="Unassembled WGS sequence"/>
</dbReference>
<organism evidence="8 9">
    <name type="scientific">Acidocella aminolytica 101 = DSM 11237</name>
    <dbReference type="NCBI Taxonomy" id="1120923"/>
    <lineage>
        <taxon>Bacteria</taxon>
        <taxon>Pseudomonadati</taxon>
        <taxon>Pseudomonadota</taxon>
        <taxon>Alphaproteobacteria</taxon>
        <taxon>Acetobacterales</taxon>
        <taxon>Acidocellaceae</taxon>
        <taxon>Acidocella</taxon>
    </lineage>
</organism>
<feature type="transmembrane region" description="Helical" evidence="6">
    <location>
        <begin position="222"/>
        <end position="246"/>
    </location>
</feature>
<keyword evidence="2" id="KW-1003">Cell membrane</keyword>
<dbReference type="RefSeq" id="WP_048880310.1">
    <property type="nucleotide sequence ID" value="NZ_BANC01000125.1"/>
</dbReference>
<feature type="transmembrane region" description="Helical" evidence="6">
    <location>
        <begin position="44"/>
        <end position="63"/>
    </location>
</feature>
<dbReference type="PANTHER" id="PTHR11662">
    <property type="entry name" value="SOLUTE CARRIER FAMILY 17"/>
    <property type="match status" value="1"/>
</dbReference>
<evidence type="ECO:0000313" key="8">
    <source>
        <dbReference type="EMBL" id="GAN81925.1"/>
    </source>
</evidence>
<feature type="transmembrane region" description="Helical" evidence="6">
    <location>
        <begin position="75"/>
        <end position="97"/>
    </location>
</feature>
<evidence type="ECO:0000256" key="6">
    <source>
        <dbReference type="SAM" id="Phobius"/>
    </source>
</evidence>
<name>A0A0D6PJH2_9PROT</name>
<evidence type="ECO:0000256" key="3">
    <source>
        <dbReference type="ARBA" id="ARBA00022692"/>
    </source>
</evidence>
<evidence type="ECO:0000256" key="1">
    <source>
        <dbReference type="ARBA" id="ARBA00004651"/>
    </source>
</evidence>
<keyword evidence="3 6" id="KW-0812">Transmembrane</keyword>
<dbReference type="SUPFAM" id="SSF103473">
    <property type="entry name" value="MFS general substrate transporter"/>
    <property type="match status" value="1"/>
</dbReference>
<dbReference type="PANTHER" id="PTHR11662:SF399">
    <property type="entry name" value="FI19708P1-RELATED"/>
    <property type="match status" value="1"/>
</dbReference>
<evidence type="ECO:0000256" key="5">
    <source>
        <dbReference type="ARBA" id="ARBA00023136"/>
    </source>
</evidence>
<feature type="domain" description="Major facilitator superfamily (MFS) profile" evidence="7">
    <location>
        <begin position="9"/>
        <end position="416"/>
    </location>
</feature>
<dbReference type="EMBL" id="BANC01000125">
    <property type="protein sequence ID" value="GAN81925.1"/>
    <property type="molecule type" value="Genomic_DNA"/>
</dbReference>
<comment type="caution">
    <text evidence="8">The sequence shown here is derived from an EMBL/GenBank/DDBJ whole genome shotgun (WGS) entry which is preliminary data.</text>
</comment>
<feature type="transmembrane region" description="Helical" evidence="6">
    <location>
        <begin position="266"/>
        <end position="290"/>
    </location>
</feature>
<evidence type="ECO:0000256" key="2">
    <source>
        <dbReference type="ARBA" id="ARBA00022475"/>
    </source>
</evidence>
<comment type="subcellular location">
    <subcellularLocation>
        <location evidence="1">Cell membrane</location>
        <topology evidence="1">Multi-pass membrane protein</topology>
    </subcellularLocation>
</comment>
<feature type="transmembrane region" description="Helical" evidence="6">
    <location>
        <begin position="302"/>
        <end position="321"/>
    </location>
</feature>
<keyword evidence="5 6" id="KW-0472">Membrane</keyword>
<dbReference type="CDD" id="cd17319">
    <property type="entry name" value="MFS_ExuT_GudP_like"/>
    <property type="match status" value="1"/>
</dbReference>
<dbReference type="InterPro" id="IPR011701">
    <property type="entry name" value="MFS"/>
</dbReference>
<dbReference type="Pfam" id="PF07690">
    <property type="entry name" value="MFS_1"/>
    <property type="match status" value="2"/>
</dbReference>
<dbReference type="GO" id="GO:0022857">
    <property type="term" value="F:transmembrane transporter activity"/>
    <property type="evidence" value="ECO:0007669"/>
    <property type="project" value="InterPro"/>
</dbReference>
<dbReference type="GO" id="GO:0005886">
    <property type="term" value="C:plasma membrane"/>
    <property type="evidence" value="ECO:0007669"/>
    <property type="project" value="UniProtKB-SubCell"/>
</dbReference>
<sequence length="433" mass="46772">MKGKYRWVVGGFLFAASTLNYLDRSALAIVAPLVRHDLHLSISQLGLIFSIFFLGYAAFNFIGGYLSDHYGPKRIYALGMGVWSLFSGLTAIATGFWQLMLFRIFFGFGEGPMGSVSNKTVRNWFPQNEAGFMVGVATSGGNLFGAAISGPIIGLVALSYGWRVAFIATMILGFVWLVGWSLFIHDKPAQSRFVHAQETAYIENGRTAALSHGHEATPLRTYLLSATILAIALAFFAANYTQYFLLSWMPSYLVSARGLNIKTMSFVTVIPWLAGLLGCILGGLISDRLVKATRGAIFGRKIIIIATLLPVALSLILLMYAKTTFEAVGLMAFVLFLEGMTPLACWAAIQDLVPAQRVGAVSGFVHLLSNVAGIIGPGLTGFIIQYWGGYNMAFLIASLVAVVGACAVAVFVRNQSQALPVEYIAGRPANSDR</sequence>
<reference evidence="8 9" key="1">
    <citation type="submission" date="2012-11" db="EMBL/GenBank/DDBJ databases">
        <title>Whole genome sequence of Acidocella aminolytica 101 = DSM 11237.</title>
        <authorList>
            <person name="Azuma Y."/>
            <person name="Higashiura N."/>
            <person name="Hirakawa H."/>
            <person name="Matsushita K."/>
        </authorList>
    </citation>
    <scope>NUCLEOTIDE SEQUENCE [LARGE SCALE GENOMIC DNA]</scope>
    <source>
        <strain evidence="9">101 / DSM 11237</strain>
    </source>
</reference>
<evidence type="ECO:0000313" key="9">
    <source>
        <dbReference type="Proteomes" id="UP000032668"/>
    </source>
</evidence>
<dbReference type="Gene3D" id="1.20.1250.20">
    <property type="entry name" value="MFS general substrate transporter like domains"/>
    <property type="match status" value="2"/>
</dbReference>
<proteinExistence type="predicted"/>
<protein>
    <submittedName>
        <fullName evidence="8">Major facilitator superfamily transporter</fullName>
    </submittedName>
</protein>
<dbReference type="AlphaFoldDB" id="A0A0D6PJH2"/>
<accession>A0A0D6PJH2</accession>
<dbReference type="OrthoDB" id="9784658at2"/>
<keyword evidence="9" id="KW-1185">Reference proteome</keyword>